<reference evidence="1" key="1">
    <citation type="submission" date="2019-08" db="EMBL/GenBank/DDBJ databases">
        <title>Genome sequence of Clostridiales bacterium MT110.</title>
        <authorList>
            <person name="Cao J."/>
        </authorList>
    </citation>
    <scope>NUCLEOTIDE SEQUENCE</scope>
    <source>
        <strain evidence="1">MT110</strain>
    </source>
</reference>
<name>A0ACD1A6J3_9FIRM</name>
<dbReference type="Proteomes" id="UP000594014">
    <property type="component" value="Chromosome"/>
</dbReference>
<proteinExistence type="predicted"/>
<accession>A0ACD1A6J3</accession>
<dbReference type="EMBL" id="CP042469">
    <property type="protein sequence ID" value="QOX62003.1"/>
    <property type="molecule type" value="Genomic_DNA"/>
</dbReference>
<keyword evidence="2" id="KW-1185">Reference proteome</keyword>
<sequence>MNPQNQQDQRSVQMLKNKTYTHEQIREVNYIRILQYLRTHHETTKAELGKHLQVSHTTINTYIQTLTEEGFVATFGTADSSGGRKPVIIKLLPNVRYSFGVSISPSYVSVMLINLVGDAVDSAQFPYSIESGLQPSLSQIREQIFTMMDRNQIEKDKILGVGMAFPGLVDTDNLILDYIPNLNIKNNSLKEFQQELGLKVYPDNEANAAAYAEYLMGKGSNLSNFVYVSIAEGIGSGILIDRFLFRGRNKRAGEFGHLKVSDEKIRCSCGRYGCWELFASKRALLKSKPENMSETEYLRQLFQDYESGIPSVEKIIEEYVRHLFAGLDVILLSVDPSFIIIGGDLGAYMDRLIEVGIAKLELKNNFYGYETIRILASGVKENASLLGAALLPLEQIFNYQRTLLDL</sequence>
<organism evidence="1 2">
    <name type="scientific">Anoxybacterium hadale</name>
    <dbReference type="NCBI Taxonomy" id="3408580"/>
    <lineage>
        <taxon>Bacteria</taxon>
        <taxon>Bacillati</taxon>
        <taxon>Bacillota</taxon>
        <taxon>Clostridia</taxon>
        <taxon>Peptostreptococcales</taxon>
        <taxon>Anaerovoracaceae</taxon>
        <taxon>Anoxybacterium</taxon>
    </lineage>
</organism>
<evidence type="ECO:0000313" key="1">
    <source>
        <dbReference type="EMBL" id="QOX62003.1"/>
    </source>
</evidence>
<gene>
    <name evidence="1" type="ORF">FRZ06_00855</name>
</gene>
<protein>
    <submittedName>
        <fullName evidence="1">ROK family transcriptional regulator</fullName>
    </submittedName>
</protein>
<evidence type="ECO:0000313" key="2">
    <source>
        <dbReference type="Proteomes" id="UP000594014"/>
    </source>
</evidence>